<gene>
    <name evidence="2" type="ORF">CR513_12116</name>
</gene>
<keyword evidence="1" id="KW-0812">Transmembrane</keyword>
<reference evidence="2" key="1">
    <citation type="submission" date="2018-05" db="EMBL/GenBank/DDBJ databases">
        <title>Draft genome of Mucuna pruriens seed.</title>
        <authorList>
            <person name="Nnadi N.E."/>
            <person name="Vos R."/>
            <person name="Hasami M.H."/>
            <person name="Devisetty U.K."/>
            <person name="Aguiy J.C."/>
        </authorList>
    </citation>
    <scope>NUCLEOTIDE SEQUENCE [LARGE SCALE GENOMIC DNA]</scope>
    <source>
        <strain evidence="2">JCA_2017</strain>
    </source>
</reference>
<feature type="non-terminal residue" evidence="2">
    <location>
        <position position="1"/>
    </location>
</feature>
<evidence type="ECO:0000313" key="3">
    <source>
        <dbReference type="Proteomes" id="UP000257109"/>
    </source>
</evidence>
<keyword evidence="1" id="KW-1133">Transmembrane helix</keyword>
<evidence type="ECO:0000256" key="1">
    <source>
        <dbReference type="SAM" id="Phobius"/>
    </source>
</evidence>
<dbReference type="PANTHER" id="PTHR34064:SF5">
    <property type="entry name" value="PROTEIN, PUTATIVE-RELATED"/>
    <property type="match status" value="1"/>
</dbReference>
<sequence length="326" mass="36281">KSTFVRNAEILSSFDGKGKLKSLNESHKEHQIREFVDGNGNVAVGLKLHNKPSSDSLNRQFPLEIPPILFEETSHPAGLPGSHARDVYSISVLPEEGENANCASSLGFLSILEVPNQAKSPMCLDAHINCQNCIDFPMKNEDVYSQCIIDIPSLNGNSVSPECYEEAVDSFKTGNSPTSVLWRESSFKGGKLMQNLVNVNNPRDKPVSEKLHDLPSNRWRRYKRAASFDSRKVALLFSILSSFGTLVLIYLTLRVRQRADGESKADDASMSTTCFCTGFYEHDSTLTGLGISFFYRNLPIRFVPNQDNNNITASFCTHLLNPLIKE</sequence>
<evidence type="ECO:0000313" key="2">
    <source>
        <dbReference type="EMBL" id="RDY04197.1"/>
    </source>
</evidence>
<comment type="caution">
    <text evidence="2">The sequence shown here is derived from an EMBL/GenBank/DDBJ whole genome shotgun (WGS) entry which is preliminary data.</text>
</comment>
<keyword evidence="1" id="KW-0472">Membrane</keyword>
<proteinExistence type="predicted"/>
<dbReference type="OrthoDB" id="1911818at2759"/>
<organism evidence="2 3">
    <name type="scientific">Mucuna pruriens</name>
    <name type="common">Velvet bean</name>
    <name type="synonym">Dolichos pruriens</name>
    <dbReference type="NCBI Taxonomy" id="157652"/>
    <lineage>
        <taxon>Eukaryota</taxon>
        <taxon>Viridiplantae</taxon>
        <taxon>Streptophyta</taxon>
        <taxon>Embryophyta</taxon>
        <taxon>Tracheophyta</taxon>
        <taxon>Spermatophyta</taxon>
        <taxon>Magnoliopsida</taxon>
        <taxon>eudicotyledons</taxon>
        <taxon>Gunneridae</taxon>
        <taxon>Pentapetalae</taxon>
        <taxon>rosids</taxon>
        <taxon>fabids</taxon>
        <taxon>Fabales</taxon>
        <taxon>Fabaceae</taxon>
        <taxon>Papilionoideae</taxon>
        <taxon>50 kb inversion clade</taxon>
        <taxon>NPAAA clade</taxon>
        <taxon>indigoferoid/millettioid clade</taxon>
        <taxon>Phaseoleae</taxon>
        <taxon>Mucuna</taxon>
    </lineage>
</organism>
<dbReference type="Proteomes" id="UP000257109">
    <property type="component" value="Unassembled WGS sequence"/>
</dbReference>
<feature type="transmembrane region" description="Helical" evidence="1">
    <location>
        <begin position="233"/>
        <end position="253"/>
    </location>
</feature>
<keyword evidence="3" id="KW-1185">Reference proteome</keyword>
<name>A0A371HN26_MUCPR</name>
<protein>
    <submittedName>
        <fullName evidence="2">Uncharacterized protein</fullName>
    </submittedName>
</protein>
<dbReference type="EMBL" id="QJKJ01002128">
    <property type="protein sequence ID" value="RDY04197.1"/>
    <property type="molecule type" value="Genomic_DNA"/>
</dbReference>
<dbReference type="PANTHER" id="PTHR34064">
    <property type="entry name" value="OS04G0672300 PROTEIN"/>
    <property type="match status" value="1"/>
</dbReference>
<accession>A0A371HN26</accession>
<dbReference type="AlphaFoldDB" id="A0A371HN26"/>